<keyword evidence="3" id="KW-1185">Reference proteome</keyword>
<reference evidence="2 3" key="1">
    <citation type="submission" date="2017-11" db="EMBL/GenBank/DDBJ databases">
        <title>Draft genome sequence of Rhizobiales bacterium SY3-13.</title>
        <authorList>
            <person name="Sun C."/>
        </authorList>
    </citation>
    <scope>NUCLEOTIDE SEQUENCE [LARGE SCALE GENOMIC DNA]</scope>
    <source>
        <strain evidence="2 3">SY3-13</strain>
    </source>
</reference>
<dbReference type="InterPro" id="IPR004045">
    <property type="entry name" value="Glutathione_S-Trfase_N"/>
</dbReference>
<name>A0A2M9FZM8_9PROT</name>
<dbReference type="Pfam" id="PF13409">
    <property type="entry name" value="GST_N_2"/>
    <property type="match status" value="1"/>
</dbReference>
<dbReference type="Proteomes" id="UP000229498">
    <property type="component" value="Unassembled WGS sequence"/>
</dbReference>
<dbReference type="EMBL" id="PHIG01000038">
    <property type="protein sequence ID" value="PJK28916.1"/>
    <property type="molecule type" value="Genomic_DNA"/>
</dbReference>
<dbReference type="SFLD" id="SFLDS00019">
    <property type="entry name" value="Glutathione_Transferase_(cytos"/>
    <property type="match status" value="1"/>
</dbReference>
<dbReference type="InterPro" id="IPR036249">
    <property type="entry name" value="Thioredoxin-like_sf"/>
</dbReference>
<dbReference type="GO" id="GO:0016740">
    <property type="term" value="F:transferase activity"/>
    <property type="evidence" value="ECO:0007669"/>
    <property type="project" value="UniProtKB-KW"/>
</dbReference>
<evidence type="ECO:0000313" key="3">
    <source>
        <dbReference type="Proteomes" id="UP000229498"/>
    </source>
</evidence>
<dbReference type="SUPFAM" id="SSF47616">
    <property type="entry name" value="GST C-terminal domain-like"/>
    <property type="match status" value="1"/>
</dbReference>
<dbReference type="RefSeq" id="WP_109795022.1">
    <property type="nucleotide sequence ID" value="NZ_PHIG01000038.1"/>
</dbReference>
<keyword evidence="2" id="KW-0808">Transferase</keyword>
<dbReference type="InterPro" id="IPR036282">
    <property type="entry name" value="Glutathione-S-Trfase_C_sf"/>
</dbReference>
<protein>
    <submittedName>
        <fullName evidence="2">Glutathione S-transferase family protein</fullName>
    </submittedName>
</protein>
<dbReference type="Gene3D" id="3.40.30.10">
    <property type="entry name" value="Glutaredoxin"/>
    <property type="match status" value="1"/>
</dbReference>
<dbReference type="SUPFAM" id="SSF52833">
    <property type="entry name" value="Thioredoxin-like"/>
    <property type="match status" value="1"/>
</dbReference>
<sequence>MTEYVLHNRRGSGGFAVEAALAMAGADFRLADIDAPVSTPLPESFRAINPWKQVPVLDLPDGTRMTETAAMLIHIADAFPRAGIAPAPGSPDRAQFLRWTAFLATNVYESVLRRVYPDRYTDDPAGVEAVASAAVRRGMEALRVVEDAIGPHGVLLGERLSVADVYLAMLHRWVDKREALPRCTALRRRVAADEVVGPVWRRHFDWQG</sequence>
<gene>
    <name evidence="2" type="ORF">CVT23_14915</name>
</gene>
<dbReference type="PROSITE" id="PS50404">
    <property type="entry name" value="GST_NTER"/>
    <property type="match status" value="1"/>
</dbReference>
<organism evidence="2 3">
    <name type="scientific">Minwuia thermotolerans</name>
    <dbReference type="NCBI Taxonomy" id="2056226"/>
    <lineage>
        <taxon>Bacteria</taxon>
        <taxon>Pseudomonadati</taxon>
        <taxon>Pseudomonadota</taxon>
        <taxon>Alphaproteobacteria</taxon>
        <taxon>Minwuiales</taxon>
        <taxon>Minwuiaceae</taxon>
        <taxon>Minwuia</taxon>
    </lineage>
</organism>
<feature type="domain" description="GST N-terminal" evidence="1">
    <location>
        <begin position="1"/>
        <end position="83"/>
    </location>
</feature>
<dbReference type="InterPro" id="IPR040079">
    <property type="entry name" value="Glutathione_S-Trfase"/>
</dbReference>
<comment type="caution">
    <text evidence="2">The sequence shown here is derived from an EMBL/GenBank/DDBJ whole genome shotgun (WGS) entry which is preliminary data.</text>
</comment>
<evidence type="ECO:0000313" key="2">
    <source>
        <dbReference type="EMBL" id="PJK28916.1"/>
    </source>
</evidence>
<dbReference type="PANTHER" id="PTHR44051:SF8">
    <property type="entry name" value="GLUTATHIONE S-TRANSFERASE GSTA"/>
    <property type="match status" value="1"/>
</dbReference>
<dbReference type="PANTHER" id="PTHR44051">
    <property type="entry name" value="GLUTATHIONE S-TRANSFERASE-RELATED"/>
    <property type="match status" value="1"/>
</dbReference>
<dbReference type="OrthoDB" id="7583243at2"/>
<accession>A0A2M9FZM8</accession>
<dbReference type="Gene3D" id="1.20.1050.10">
    <property type="match status" value="1"/>
</dbReference>
<dbReference type="AlphaFoldDB" id="A0A2M9FZM8"/>
<proteinExistence type="predicted"/>
<dbReference type="CDD" id="cd03057">
    <property type="entry name" value="GST_N_Beta"/>
    <property type="match status" value="1"/>
</dbReference>
<evidence type="ECO:0000259" key="1">
    <source>
        <dbReference type="PROSITE" id="PS50404"/>
    </source>
</evidence>